<dbReference type="OrthoDB" id="10616277at2759"/>
<accession>A0A4Q4T2Y5</accession>
<proteinExistence type="predicted"/>
<feature type="compositionally biased region" description="Basic and acidic residues" evidence="1">
    <location>
        <begin position="298"/>
        <end position="308"/>
    </location>
</feature>
<organism evidence="2 3">
    <name type="scientific">Monosporascus ibericus</name>
    <dbReference type="NCBI Taxonomy" id="155417"/>
    <lineage>
        <taxon>Eukaryota</taxon>
        <taxon>Fungi</taxon>
        <taxon>Dikarya</taxon>
        <taxon>Ascomycota</taxon>
        <taxon>Pezizomycotina</taxon>
        <taxon>Sordariomycetes</taxon>
        <taxon>Xylariomycetidae</taxon>
        <taxon>Xylariales</taxon>
        <taxon>Xylariales incertae sedis</taxon>
        <taxon>Monosporascus</taxon>
    </lineage>
</organism>
<name>A0A4Q4T2Y5_9PEZI</name>
<keyword evidence="3" id="KW-1185">Reference proteome</keyword>
<comment type="caution">
    <text evidence="2">The sequence shown here is derived from an EMBL/GenBank/DDBJ whole genome shotgun (WGS) entry which is preliminary data.</text>
</comment>
<feature type="compositionally biased region" description="Gly residues" evidence="1">
    <location>
        <begin position="98"/>
        <end position="118"/>
    </location>
</feature>
<feature type="compositionally biased region" description="Basic and acidic residues" evidence="1">
    <location>
        <begin position="413"/>
        <end position="424"/>
    </location>
</feature>
<feature type="compositionally biased region" description="Low complexity" evidence="1">
    <location>
        <begin position="124"/>
        <end position="137"/>
    </location>
</feature>
<feature type="region of interest" description="Disordered" evidence="1">
    <location>
        <begin position="60"/>
        <end position="155"/>
    </location>
</feature>
<evidence type="ECO:0000313" key="3">
    <source>
        <dbReference type="Proteomes" id="UP000293360"/>
    </source>
</evidence>
<sequence>MAKYGDLTHQALQKLVKQRGLKQGQHAKSAELIELLKTEDKEGRQYERWDKKCLNNECKRRGIQRKDVEIQEQIRLLREADRDDSSDDNDSSDDGGDGGDGGDNGGNGGDNGGNGGNVDDGRQGSSSDLPSGSDSSSNPRPKKKAETEFPNLPDDLLFVMDEAPSSPAREVALQSALAAQQTIAKIFTSAKTAETARETVQRFRELSDKTTNGKEAGAYVDLALEAAEAAKMAADEVAAELETLRIHKEAAEVHEGVVAAKQPVRYARKIFDRGVKFSVKAKDDKNKAAEYAKSVLERAEELSEAEKKKVAKGKAPATDDRPRSPSPGPSPRSPQSRDKKREEKVAKGKARATDDRPRSPSPGPSRPRMDNPFSRPHTESPFFNPYTEKGKGEKATRKNTPFGLFSPPPDSDDGTRSDDNDGQERGYMSKYPDGDDDYTAKTSRELYQMAVEMGVEFDEWLEPSQQDPYNIRVVKGQVLRQRIREYENEQRGGQDDNRNKQKFDWREHFQSLRNIVPYDPDKENPNRPKQGWTRFGPFTNDESRWTEIIHPYTGERLPAFKINITPKNQLMVETPGETAASRSRGFILPVSQYETQRDKFRKYLRNHLPEIRHGDIEDLKGLNPKTQVDFDNSIVFEYLNAPRLVVNAADCRVLLRLRNLTDEGHRQANNRFYSRTKLERAFGLPMEVWIADNRPSPQVDDAKALRKVIKDIVAQKAVSNWASGAY</sequence>
<feature type="compositionally biased region" description="Basic and acidic residues" evidence="1">
    <location>
        <begin position="335"/>
        <end position="358"/>
    </location>
</feature>
<protein>
    <submittedName>
        <fullName evidence="2">Uncharacterized protein</fullName>
    </submittedName>
</protein>
<dbReference type="AlphaFoldDB" id="A0A4Q4T2Y5"/>
<feature type="compositionally biased region" description="Basic and acidic residues" evidence="1">
    <location>
        <begin position="60"/>
        <end position="69"/>
    </location>
</feature>
<feature type="region of interest" description="Disordered" evidence="1">
    <location>
        <begin position="517"/>
        <end position="536"/>
    </location>
</feature>
<reference evidence="2 3" key="1">
    <citation type="submission" date="2018-06" db="EMBL/GenBank/DDBJ databases">
        <title>Complete Genomes of Monosporascus.</title>
        <authorList>
            <person name="Robinson A.J."/>
            <person name="Natvig D.O."/>
        </authorList>
    </citation>
    <scope>NUCLEOTIDE SEQUENCE [LARGE SCALE GENOMIC DNA]</scope>
    <source>
        <strain evidence="2 3">CBS 110550</strain>
    </source>
</reference>
<evidence type="ECO:0000256" key="1">
    <source>
        <dbReference type="SAM" id="MobiDB-lite"/>
    </source>
</evidence>
<dbReference type="Proteomes" id="UP000293360">
    <property type="component" value="Unassembled WGS sequence"/>
</dbReference>
<feature type="region of interest" description="Disordered" evidence="1">
    <location>
        <begin position="298"/>
        <end position="439"/>
    </location>
</feature>
<dbReference type="EMBL" id="QJNU01000508">
    <property type="protein sequence ID" value="RYO96649.1"/>
    <property type="molecule type" value="Genomic_DNA"/>
</dbReference>
<evidence type="ECO:0000313" key="2">
    <source>
        <dbReference type="EMBL" id="RYO96649.1"/>
    </source>
</evidence>
<gene>
    <name evidence="2" type="ORF">DL764_007430</name>
</gene>
<feature type="compositionally biased region" description="Acidic residues" evidence="1">
    <location>
        <begin position="84"/>
        <end position="97"/>
    </location>
</feature>